<gene>
    <name evidence="2" type="ORF">M011DRAFT_411476</name>
</gene>
<dbReference type="AlphaFoldDB" id="A0A6A6UZU7"/>
<dbReference type="PANTHER" id="PTHR40618">
    <property type="entry name" value="B-ZIP TRANSCRIPTION FACTOR (EUROFUNG)-RELATED"/>
    <property type="match status" value="1"/>
</dbReference>
<dbReference type="PANTHER" id="PTHR40618:SF1">
    <property type="entry name" value="B-ZIP TRANSCRIPTION FACTOR (EUROFUNG)"/>
    <property type="match status" value="1"/>
</dbReference>
<proteinExistence type="predicted"/>
<sequence length="629" mass="68497">MPSCESEEQNRPRKRQKTSANGSNDTSNKKSRGRPRVENEDATAADRRRTQIRLAQRAYRQRKESTIVSLQEQTTRLQNIIQQMTTSFDAFSTSAIRAGIADIYPSLAQELRQLADKFSSFKQSAEVSSEEEFNDNVEADDMVAELPMPTPTTRDPPNSLPMSTHTSDWITAVASPSTAVGAQVTRGPALTVAHETPTFGLEQPRGYSGRLKISGSTWTELPFGLLDIVVDGTTYPPEIHSLNGTPPMTRISTPPLECSLTTKSLAPDWTYSFAESTFARRLNRAALETALQILDTPKARSPVLDYVFRLSLTYMTVEQLREKFQLLLSRGINGDLDCWGTPFDHLGGAGLHYPREDGKAKLCGVSYHRNIRSIGLLPASLARRGDEPDPSQGHDINIDISGFEGEWFDPDDVEGYLKQEKGCQIDPKDSFAEVWVECEDETRGLVSGSLTFSQGLNLNVDLALDAGTMQLQLDSSGSSSHGWGATSSNESTAPDSVNTFLGANEPLGLSMGVTNIDNMGGLDSSTSIGQQLALGLTPDLNASILADAGNVGAEGFQSTSTQFPTPPLDVPLTDFGFSGTGTKRKKAAWVDVEKLVEELLKRAVCLGRSPGFRRQDVDEAFKSALINAF</sequence>
<evidence type="ECO:0000313" key="2">
    <source>
        <dbReference type="EMBL" id="KAF2743056.1"/>
    </source>
</evidence>
<feature type="compositionally biased region" description="Basic and acidic residues" evidence="1">
    <location>
        <begin position="35"/>
        <end position="49"/>
    </location>
</feature>
<organism evidence="2 3">
    <name type="scientific">Sporormia fimetaria CBS 119925</name>
    <dbReference type="NCBI Taxonomy" id="1340428"/>
    <lineage>
        <taxon>Eukaryota</taxon>
        <taxon>Fungi</taxon>
        <taxon>Dikarya</taxon>
        <taxon>Ascomycota</taxon>
        <taxon>Pezizomycotina</taxon>
        <taxon>Dothideomycetes</taxon>
        <taxon>Pleosporomycetidae</taxon>
        <taxon>Pleosporales</taxon>
        <taxon>Sporormiaceae</taxon>
        <taxon>Sporormia</taxon>
    </lineage>
</organism>
<feature type="region of interest" description="Disordered" evidence="1">
    <location>
        <begin position="1"/>
        <end position="49"/>
    </location>
</feature>
<dbReference type="SUPFAM" id="SSF57959">
    <property type="entry name" value="Leucine zipper domain"/>
    <property type="match status" value="1"/>
</dbReference>
<dbReference type="EMBL" id="MU006601">
    <property type="protein sequence ID" value="KAF2743056.1"/>
    <property type="molecule type" value="Genomic_DNA"/>
</dbReference>
<dbReference type="OrthoDB" id="3555317at2759"/>
<reference evidence="2" key="1">
    <citation type="journal article" date="2020" name="Stud. Mycol.">
        <title>101 Dothideomycetes genomes: a test case for predicting lifestyles and emergence of pathogens.</title>
        <authorList>
            <person name="Haridas S."/>
            <person name="Albert R."/>
            <person name="Binder M."/>
            <person name="Bloem J."/>
            <person name="Labutti K."/>
            <person name="Salamov A."/>
            <person name="Andreopoulos B."/>
            <person name="Baker S."/>
            <person name="Barry K."/>
            <person name="Bills G."/>
            <person name="Bluhm B."/>
            <person name="Cannon C."/>
            <person name="Castanera R."/>
            <person name="Culley D."/>
            <person name="Daum C."/>
            <person name="Ezra D."/>
            <person name="Gonzalez J."/>
            <person name="Henrissat B."/>
            <person name="Kuo A."/>
            <person name="Liang C."/>
            <person name="Lipzen A."/>
            <person name="Lutzoni F."/>
            <person name="Magnuson J."/>
            <person name="Mondo S."/>
            <person name="Nolan M."/>
            <person name="Ohm R."/>
            <person name="Pangilinan J."/>
            <person name="Park H.-J."/>
            <person name="Ramirez L."/>
            <person name="Alfaro M."/>
            <person name="Sun H."/>
            <person name="Tritt A."/>
            <person name="Yoshinaga Y."/>
            <person name="Zwiers L.-H."/>
            <person name="Turgeon B."/>
            <person name="Goodwin S."/>
            <person name="Spatafora J."/>
            <person name="Crous P."/>
            <person name="Grigoriev I."/>
        </authorList>
    </citation>
    <scope>NUCLEOTIDE SEQUENCE</scope>
    <source>
        <strain evidence="2">CBS 119925</strain>
    </source>
</reference>
<dbReference type="Gene3D" id="1.20.5.170">
    <property type="match status" value="1"/>
</dbReference>
<evidence type="ECO:0008006" key="4">
    <source>
        <dbReference type="Google" id="ProtNLM"/>
    </source>
</evidence>
<dbReference type="Proteomes" id="UP000799440">
    <property type="component" value="Unassembled WGS sequence"/>
</dbReference>
<dbReference type="InterPro" id="IPR046347">
    <property type="entry name" value="bZIP_sf"/>
</dbReference>
<dbReference type="GO" id="GO:0003700">
    <property type="term" value="F:DNA-binding transcription factor activity"/>
    <property type="evidence" value="ECO:0007669"/>
    <property type="project" value="InterPro"/>
</dbReference>
<feature type="region of interest" description="Disordered" evidence="1">
    <location>
        <begin position="473"/>
        <end position="500"/>
    </location>
</feature>
<keyword evidence="3" id="KW-1185">Reference proteome</keyword>
<evidence type="ECO:0000256" key="1">
    <source>
        <dbReference type="SAM" id="MobiDB-lite"/>
    </source>
</evidence>
<accession>A0A6A6UZU7</accession>
<name>A0A6A6UZU7_9PLEO</name>
<protein>
    <recommendedName>
        <fullName evidence="4">BZIP domain-containing protein</fullName>
    </recommendedName>
</protein>
<dbReference type="CDD" id="cd14688">
    <property type="entry name" value="bZIP_YAP"/>
    <property type="match status" value="1"/>
</dbReference>
<evidence type="ECO:0000313" key="3">
    <source>
        <dbReference type="Proteomes" id="UP000799440"/>
    </source>
</evidence>